<dbReference type="GO" id="GO:0016114">
    <property type="term" value="P:terpenoid biosynthetic process"/>
    <property type="evidence" value="ECO:0007669"/>
    <property type="project" value="InterPro"/>
</dbReference>
<gene>
    <name evidence="6" type="primary">dxs_114</name>
    <name evidence="6" type="ORF">SDC9_203145</name>
</gene>
<keyword evidence="4" id="KW-0786">Thiamine pyrophosphate</keyword>
<proteinExistence type="predicted"/>
<evidence type="ECO:0000256" key="4">
    <source>
        <dbReference type="ARBA" id="ARBA00023052"/>
    </source>
</evidence>
<dbReference type="InterPro" id="IPR005477">
    <property type="entry name" value="Dxylulose-5-P_synthase"/>
</dbReference>
<protein>
    <submittedName>
        <fullName evidence="6">1-deoxy-D-xylulose-5-phosphate synthase</fullName>
        <ecNumber evidence="6">2.2.1.7</ecNumber>
    </submittedName>
</protein>
<dbReference type="GO" id="GO:0008661">
    <property type="term" value="F:1-deoxy-D-xylulose-5-phosphate synthase activity"/>
    <property type="evidence" value="ECO:0007669"/>
    <property type="project" value="UniProtKB-EC"/>
</dbReference>
<dbReference type="InterPro" id="IPR009014">
    <property type="entry name" value="Transketo_C/PFOR_II"/>
</dbReference>
<dbReference type="GO" id="GO:0005829">
    <property type="term" value="C:cytosol"/>
    <property type="evidence" value="ECO:0007669"/>
    <property type="project" value="TreeGrafter"/>
</dbReference>
<organism evidence="6">
    <name type="scientific">bioreactor metagenome</name>
    <dbReference type="NCBI Taxonomy" id="1076179"/>
    <lineage>
        <taxon>unclassified sequences</taxon>
        <taxon>metagenomes</taxon>
        <taxon>ecological metagenomes</taxon>
    </lineage>
</organism>
<dbReference type="PANTHER" id="PTHR43322">
    <property type="entry name" value="1-D-DEOXYXYLULOSE 5-PHOSPHATE SYNTHASE-RELATED"/>
    <property type="match status" value="1"/>
</dbReference>
<evidence type="ECO:0000313" key="6">
    <source>
        <dbReference type="EMBL" id="MPN55463.1"/>
    </source>
</evidence>
<dbReference type="AlphaFoldDB" id="A0A645J7J5"/>
<dbReference type="EMBL" id="VSSQ01124751">
    <property type="protein sequence ID" value="MPN55463.1"/>
    <property type="molecule type" value="Genomic_DNA"/>
</dbReference>
<comment type="cofactor">
    <cofactor evidence="1">
        <name>Mg(2+)</name>
        <dbReference type="ChEBI" id="CHEBI:18420"/>
    </cofactor>
</comment>
<dbReference type="Gene3D" id="3.40.50.920">
    <property type="match status" value="1"/>
</dbReference>
<evidence type="ECO:0000256" key="2">
    <source>
        <dbReference type="ARBA" id="ARBA00011738"/>
    </source>
</evidence>
<name>A0A645J7J5_9ZZZZ</name>
<sequence length="173" mass="19439">MFEYGLSQDTPVIIRYPRGTAPEEINRQEDMKSIVPPFRSELLVEGREWTLIGMGSTVGLCFECRQKAIEEGLPTPAILDLRSIKPLDWPVIDSHLMNDTFVVILEEGYKNGGIGEAISSRAAEHGYKAKVAPIGIPDIYVPHGTVHLQREFCGLTAQRVVNWYKKNAKRTSR</sequence>
<keyword evidence="3 6" id="KW-0808">Transferase</keyword>
<dbReference type="SUPFAM" id="SSF52922">
    <property type="entry name" value="TK C-terminal domain-like"/>
    <property type="match status" value="1"/>
</dbReference>
<feature type="domain" description="Transketolase C-terminal" evidence="5">
    <location>
        <begin position="41"/>
        <end position="160"/>
    </location>
</feature>
<dbReference type="Pfam" id="PF02780">
    <property type="entry name" value="Transketolase_C"/>
    <property type="match status" value="1"/>
</dbReference>
<evidence type="ECO:0000259" key="5">
    <source>
        <dbReference type="Pfam" id="PF02780"/>
    </source>
</evidence>
<comment type="caution">
    <text evidence="6">The sequence shown here is derived from an EMBL/GenBank/DDBJ whole genome shotgun (WGS) entry which is preliminary data.</text>
</comment>
<evidence type="ECO:0000256" key="1">
    <source>
        <dbReference type="ARBA" id="ARBA00001946"/>
    </source>
</evidence>
<evidence type="ECO:0000256" key="3">
    <source>
        <dbReference type="ARBA" id="ARBA00022679"/>
    </source>
</evidence>
<accession>A0A645J7J5</accession>
<dbReference type="InterPro" id="IPR033248">
    <property type="entry name" value="Transketolase_C"/>
</dbReference>
<comment type="subunit">
    <text evidence="2">Homodimer.</text>
</comment>
<dbReference type="GO" id="GO:0019288">
    <property type="term" value="P:isopentenyl diphosphate biosynthetic process, methylerythritol 4-phosphate pathway"/>
    <property type="evidence" value="ECO:0007669"/>
    <property type="project" value="TreeGrafter"/>
</dbReference>
<reference evidence="6" key="1">
    <citation type="submission" date="2019-08" db="EMBL/GenBank/DDBJ databases">
        <authorList>
            <person name="Kucharzyk K."/>
            <person name="Murdoch R.W."/>
            <person name="Higgins S."/>
            <person name="Loffler F."/>
        </authorList>
    </citation>
    <scope>NUCLEOTIDE SEQUENCE</scope>
</reference>
<dbReference type="EC" id="2.2.1.7" evidence="6"/>
<dbReference type="PANTHER" id="PTHR43322:SF5">
    <property type="entry name" value="1-DEOXY-D-XYLULOSE-5-PHOSPHATE SYNTHASE, CHLOROPLASTIC"/>
    <property type="match status" value="1"/>
</dbReference>